<evidence type="ECO:0000256" key="5">
    <source>
        <dbReference type="ARBA" id="ARBA00022741"/>
    </source>
</evidence>
<keyword evidence="6" id="KW-0418">Kinase</keyword>
<organism evidence="11 12">
    <name type="scientific">Cohnella herbarum</name>
    <dbReference type="NCBI Taxonomy" id="2728023"/>
    <lineage>
        <taxon>Bacteria</taxon>
        <taxon>Bacillati</taxon>
        <taxon>Bacillota</taxon>
        <taxon>Bacilli</taxon>
        <taxon>Bacillales</taxon>
        <taxon>Paenibacillaceae</taxon>
        <taxon>Cohnella</taxon>
    </lineage>
</organism>
<feature type="transmembrane region" description="Helical" evidence="9">
    <location>
        <begin position="205"/>
        <end position="225"/>
    </location>
</feature>
<dbReference type="PRINTS" id="PR00344">
    <property type="entry name" value="BCTRLSENSOR"/>
</dbReference>
<protein>
    <recommendedName>
        <fullName evidence="2">histidine kinase</fullName>
        <ecNumber evidence="2">2.7.13.3</ecNumber>
    </recommendedName>
</protein>
<evidence type="ECO:0000259" key="10">
    <source>
        <dbReference type="PROSITE" id="PS50109"/>
    </source>
</evidence>
<keyword evidence="3" id="KW-0597">Phosphoprotein</keyword>
<dbReference type="SMART" id="SM00388">
    <property type="entry name" value="HisKA"/>
    <property type="match status" value="1"/>
</dbReference>
<keyword evidence="4" id="KW-0808">Transferase</keyword>
<dbReference type="KEGG" id="cheb:HH215_26790"/>
<dbReference type="InterPro" id="IPR003661">
    <property type="entry name" value="HisK_dim/P_dom"/>
</dbReference>
<evidence type="ECO:0000313" key="11">
    <source>
        <dbReference type="EMBL" id="QJD86417.1"/>
    </source>
</evidence>
<dbReference type="AlphaFoldDB" id="A0A7Z2VNV8"/>
<dbReference type="EC" id="2.7.13.3" evidence="2"/>
<dbReference type="Pfam" id="PF16927">
    <property type="entry name" value="HisKA_7TM"/>
    <property type="match status" value="1"/>
</dbReference>
<dbReference type="InterPro" id="IPR050736">
    <property type="entry name" value="Sensor_HK_Regulatory"/>
</dbReference>
<dbReference type="SUPFAM" id="SSF55874">
    <property type="entry name" value="ATPase domain of HSP90 chaperone/DNA topoisomerase II/histidine kinase"/>
    <property type="match status" value="1"/>
</dbReference>
<proteinExistence type="predicted"/>
<evidence type="ECO:0000256" key="9">
    <source>
        <dbReference type="SAM" id="Phobius"/>
    </source>
</evidence>
<evidence type="ECO:0000313" key="12">
    <source>
        <dbReference type="Proteomes" id="UP000502248"/>
    </source>
</evidence>
<keyword evidence="5" id="KW-0547">Nucleotide-binding</keyword>
<evidence type="ECO:0000256" key="8">
    <source>
        <dbReference type="ARBA" id="ARBA00023012"/>
    </source>
</evidence>
<dbReference type="InterPro" id="IPR036097">
    <property type="entry name" value="HisK_dim/P_sf"/>
</dbReference>
<dbReference type="CDD" id="cd00075">
    <property type="entry name" value="HATPase"/>
    <property type="match status" value="1"/>
</dbReference>
<feature type="transmembrane region" description="Helical" evidence="9">
    <location>
        <begin position="151"/>
        <end position="169"/>
    </location>
</feature>
<dbReference type="InterPro" id="IPR035965">
    <property type="entry name" value="PAS-like_dom_sf"/>
</dbReference>
<dbReference type="Pfam" id="PF00512">
    <property type="entry name" value="HisKA"/>
    <property type="match status" value="1"/>
</dbReference>
<dbReference type="RefSeq" id="WP_169282666.1">
    <property type="nucleotide sequence ID" value="NZ_CP051680.1"/>
</dbReference>
<evidence type="ECO:0000256" key="7">
    <source>
        <dbReference type="ARBA" id="ARBA00022840"/>
    </source>
</evidence>
<dbReference type="CDD" id="cd00082">
    <property type="entry name" value="HisKA"/>
    <property type="match status" value="1"/>
</dbReference>
<dbReference type="GO" id="GO:0005524">
    <property type="term" value="F:ATP binding"/>
    <property type="evidence" value="ECO:0007669"/>
    <property type="project" value="UniProtKB-KW"/>
</dbReference>
<feature type="transmembrane region" description="Helical" evidence="9">
    <location>
        <begin position="33"/>
        <end position="53"/>
    </location>
</feature>
<gene>
    <name evidence="11" type="ORF">HH215_26790</name>
</gene>
<keyword evidence="8" id="KW-0902">Two-component regulatory system</keyword>
<dbReference type="Gene3D" id="1.10.287.130">
    <property type="match status" value="1"/>
</dbReference>
<dbReference type="SMART" id="SM00387">
    <property type="entry name" value="HATPase_c"/>
    <property type="match status" value="1"/>
</dbReference>
<dbReference type="Gene3D" id="3.30.565.10">
    <property type="entry name" value="Histidine kinase-like ATPase, C-terminal domain"/>
    <property type="match status" value="1"/>
</dbReference>
<keyword evidence="9" id="KW-1133">Transmembrane helix</keyword>
<keyword evidence="9" id="KW-0472">Membrane</keyword>
<comment type="catalytic activity">
    <reaction evidence="1">
        <text>ATP + protein L-histidine = ADP + protein N-phospho-L-histidine.</text>
        <dbReference type="EC" id="2.7.13.3"/>
    </reaction>
</comment>
<dbReference type="PANTHER" id="PTHR43711">
    <property type="entry name" value="TWO-COMPONENT HISTIDINE KINASE"/>
    <property type="match status" value="1"/>
</dbReference>
<keyword evidence="12" id="KW-1185">Reference proteome</keyword>
<accession>A0A7Z2VNV8</accession>
<dbReference type="InterPro" id="IPR004358">
    <property type="entry name" value="Sig_transdc_His_kin-like_C"/>
</dbReference>
<dbReference type="InterPro" id="IPR031621">
    <property type="entry name" value="HisKA_7TM"/>
</dbReference>
<dbReference type="SUPFAM" id="SSF55785">
    <property type="entry name" value="PYP-like sensor domain (PAS domain)"/>
    <property type="match status" value="1"/>
</dbReference>
<keyword evidence="9" id="KW-0812">Transmembrane</keyword>
<evidence type="ECO:0000256" key="2">
    <source>
        <dbReference type="ARBA" id="ARBA00012438"/>
    </source>
</evidence>
<feature type="transmembrane region" description="Helical" evidence="9">
    <location>
        <begin position="6"/>
        <end position="26"/>
    </location>
</feature>
<feature type="domain" description="Histidine kinase" evidence="10">
    <location>
        <begin position="368"/>
        <end position="586"/>
    </location>
</feature>
<dbReference type="InterPro" id="IPR003594">
    <property type="entry name" value="HATPase_dom"/>
</dbReference>
<dbReference type="SUPFAM" id="SSF47384">
    <property type="entry name" value="Homodimeric domain of signal transducing histidine kinase"/>
    <property type="match status" value="1"/>
</dbReference>
<feature type="transmembrane region" description="Helical" evidence="9">
    <location>
        <begin position="181"/>
        <end position="199"/>
    </location>
</feature>
<dbReference type="InterPro" id="IPR036890">
    <property type="entry name" value="HATPase_C_sf"/>
</dbReference>
<dbReference type="EMBL" id="CP051680">
    <property type="protein sequence ID" value="QJD86417.1"/>
    <property type="molecule type" value="Genomic_DNA"/>
</dbReference>
<dbReference type="Pfam" id="PF02518">
    <property type="entry name" value="HATPase_c"/>
    <property type="match status" value="1"/>
</dbReference>
<keyword evidence="7" id="KW-0067">ATP-binding</keyword>
<dbReference type="GO" id="GO:0000155">
    <property type="term" value="F:phosphorelay sensor kinase activity"/>
    <property type="evidence" value="ECO:0007669"/>
    <property type="project" value="InterPro"/>
</dbReference>
<feature type="transmembrane region" description="Helical" evidence="9">
    <location>
        <begin position="65"/>
        <end position="86"/>
    </location>
</feature>
<name>A0A7Z2VNV8_9BACL</name>
<reference evidence="11 12" key="1">
    <citation type="submission" date="2020-04" db="EMBL/GenBank/DDBJ databases">
        <title>Genome sequencing of novel species.</title>
        <authorList>
            <person name="Heo J."/>
            <person name="Kim S.-J."/>
            <person name="Kim J.-S."/>
            <person name="Hong S.-B."/>
            <person name="Kwon S.-W."/>
        </authorList>
    </citation>
    <scope>NUCLEOTIDE SEQUENCE [LARGE SCALE GENOMIC DNA]</scope>
    <source>
        <strain evidence="11 12">MFER-1</strain>
    </source>
</reference>
<evidence type="ECO:0000256" key="4">
    <source>
        <dbReference type="ARBA" id="ARBA00022679"/>
    </source>
</evidence>
<dbReference type="InterPro" id="IPR005467">
    <property type="entry name" value="His_kinase_dom"/>
</dbReference>
<feature type="transmembrane region" description="Helical" evidence="9">
    <location>
        <begin position="98"/>
        <end position="116"/>
    </location>
</feature>
<dbReference type="Proteomes" id="UP000502248">
    <property type="component" value="Chromosome"/>
</dbReference>
<evidence type="ECO:0000256" key="3">
    <source>
        <dbReference type="ARBA" id="ARBA00022553"/>
    </source>
</evidence>
<dbReference type="PANTHER" id="PTHR43711:SF26">
    <property type="entry name" value="SENSOR HISTIDINE KINASE RCSC"/>
    <property type="match status" value="1"/>
</dbReference>
<dbReference type="PROSITE" id="PS50109">
    <property type="entry name" value="HIS_KIN"/>
    <property type="match status" value="1"/>
</dbReference>
<evidence type="ECO:0000256" key="6">
    <source>
        <dbReference type="ARBA" id="ARBA00022777"/>
    </source>
</evidence>
<evidence type="ECO:0000256" key="1">
    <source>
        <dbReference type="ARBA" id="ARBA00000085"/>
    </source>
</evidence>
<dbReference type="Gene3D" id="3.30.450.20">
    <property type="entry name" value="PAS domain"/>
    <property type="match status" value="1"/>
</dbReference>
<sequence>MDAKQWMALLLFIATALMLFVAYLSYGKRQLQVARTMVLVMLAAAFYALGYAIEILSPSLRGIKIALQIQYLGIPFVTSLWLLIVIQFTGAAAQLRSRLTFLLFVIPFITFFLHLTNDWHHLIYSDYVLSEGASVSAYTTVKGPWYSVHSIYNYSILTCGMWAIIPMYWRMLPQDRKQIVVLILGAAAPAMFNIVYVFAQNIDFTPFGFTVSGIIFLWGIFRFNLLRLTPLALAKVFATIRDGVVLLDHEDQIVSHNVAAEEVFPRLAAIRNYPAQGHGFLSEIPELPGRIAAAEGRDERFSLQLVQEGKIKHFICSLTYIHDTGSTPIGKMLMFNDITELMENEARLRETARQMSQLNVFKDKLFTVVAHDIRDPIAHLVSLTELLGEEPKDSDIVHAEVFREIKGQVRSTFHLVDNLLDWYRSQNGEVSFRPLAWNLQQVVRQAFSLAGARAGMKQIRMTEQVDETLTVVADKEMLDLIFRNLLSNAIKFTGIGGCIEIDASLTGELVSVSVKDNGMGMDEETIRLLREEELFFKGPSAENEGGEMRFGLVLTREFLRIHGGSLRFDSVPRQGTTFVFTLPGSESSERLMKRETAVGLHESHLD</sequence>